<evidence type="ECO:0000256" key="2">
    <source>
        <dbReference type="ARBA" id="ARBA00010088"/>
    </source>
</evidence>
<keyword evidence="7" id="KW-0031">Aminopeptidase</keyword>
<dbReference type="InterPro" id="IPR029058">
    <property type="entry name" value="AB_hydrolase_fold"/>
</dbReference>
<dbReference type="GO" id="GO:0016787">
    <property type="term" value="F:hydrolase activity"/>
    <property type="evidence" value="ECO:0007669"/>
    <property type="project" value="UniProtKB-KW"/>
</dbReference>
<dbReference type="NCBIfam" id="TIGR01250">
    <property type="entry name" value="pro_imino_pep_2"/>
    <property type="match status" value="1"/>
</dbReference>
<evidence type="ECO:0000259" key="8">
    <source>
        <dbReference type="Pfam" id="PF00561"/>
    </source>
</evidence>
<comment type="caution">
    <text evidence="9">The sequence shown here is derived from an EMBL/GenBank/DDBJ whole genome shotgun (WGS) entry which is preliminary data.</text>
</comment>
<evidence type="ECO:0000256" key="5">
    <source>
        <dbReference type="ARBA" id="ARBA00022801"/>
    </source>
</evidence>
<feature type="domain" description="AB hydrolase-1" evidence="8">
    <location>
        <begin position="28"/>
        <end position="274"/>
    </location>
</feature>
<evidence type="ECO:0000313" key="10">
    <source>
        <dbReference type="Proteomes" id="UP001597383"/>
    </source>
</evidence>
<name>A0ABW4VY24_9BACI</name>
<reference evidence="10" key="1">
    <citation type="journal article" date="2019" name="Int. J. Syst. Evol. Microbiol.">
        <title>The Global Catalogue of Microorganisms (GCM) 10K type strain sequencing project: providing services to taxonomists for standard genome sequencing and annotation.</title>
        <authorList>
            <consortium name="The Broad Institute Genomics Platform"/>
            <consortium name="The Broad Institute Genome Sequencing Center for Infectious Disease"/>
            <person name="Wu L."/>
            <person name="Ma J."/>
        </authorList>
    </citation>
    <scope>NUCLEOTIDE SEQUENCE [LARGE SCALE GENOMIC DNA]</scope>
    <source>
        <strain evidence="10">R28</strain>
    </source>
</reference>
<evidence type="ECO:0000256" key="4">
    <source>
        <dbReference type="ARBA" id="ARBA00021843"/>
    </source>
</evidence>
<comment type="similarity">
    <text evidence="2 7">Belongs to the peptidase S33 family.</text>
</comment>
<dbReference type="SUPFAM" id="SSF53474">
    <property type="entry name" value="alpha/beta-Hydrolases"/>
    <property type="match status" value="1"/>
</dbReference>
<evidence type="ECO:0000256" key="1">
    <source>
        <dbReference type="ARBA" id="ARBA00001585"/>
    </source>
</evidence>
<keyword evidence="10" id="KW-1185">Reference proteome</keyword>
<dbReference type="EMBL" id="JBHUHQ010000008">
    <property type="protein sequence ID" value="MFD2043435.1"/>
    <property type="molecule type" value="Genomic_DNA"/>
</dbReference>
<dbReference type="InterPro" id="IPR002410">
    <property type="entry name" value="Peptidase_S33"/>
</dbReference>
<sequence length="288" mass="33138">MLIREGFIDVTGGKVWYQIHDNNTNTIPVIVLHGGPGSSHWSLQGLKSLAEDRPVIFYDQLGCGKSDRPTDPSLWNIDRFVEELYQIKEALQLQEFHILGHSWGTTLAAAYYLSNPEGVESVIFSSPCLSSPMWAKDQERNRQELPIEVQQTLRKCEENGTTDSEEYKAATKVFNKHFVCRLDQKPDFLKEGAHYRNPEVYNMMWGPSEFHVTGNLKNFDCTQQLKMFSIPTLYTCGRYDEATPESTNYFSSQTPNSKIHVFENSAHMPYIEEPEEYLQVIRDFLSCM</sequence>
<evidence type="ECO:0000256" key="6">
    <source>
        <dbReference type="ARBA" id="ARBA00029605"/>
    </source>
</evidence>
<gene>
    <name evidence="9" type="ORF">ACFSJF_03990</name>
</gene>
<comment type="function">
    <text evidence="7">Releases the N-terminal proline from various substrates.</text>
</comment>
<dbReference type="RefSeq" id="WP_377555182.1">
    <property type="nucleotide sequence ID" value="NZ_JBHUHQ010000008.1"/>
</dbReference>
<protein>
    <recommendedName>
        <fullName evidence="4 7">Proline iminopeptidase</fullName>
        <shortName evidence="7">PIP</shortName>
        <ecNumber evidence="3 7">3.4.11.5</ecNumber>
    </recommendedName>
    <alternativeName>
        <fullName evidence="6 7">Prolyl aminopeptidase</fullName>
    </alternativeName>
</protein>
<evidence type="ECO:0000313" key="9">
    <source>
        <dbReference type="EMBL" id="MFD2043435.1"/>
    </source>
</evidence>
<dbReference type="PANTHER" id="PTHR43798:SF33">
    <property type="entry name" value="HYDROLASE, PUTATIVE (AFU_ORTHOLOGUE AFUA_2G14860)-RELATED"/>
    <property type="match status" value="1"/>
</dbReference>
<dbReference type="InterPro" id="IPR050266">
    <property type="entry name" value="AB_hydrolase_sf"/>
</dbReference>
<evidence type="ECO:0000256" key="3">
    <source>
        <dbReference type="ARBA" id="ARBA00012568"/>
    </source>
</evidence>
<dbReference type="InterPro" id="IPR000073">
    <property type="entry name" value="AB_hydrolase_1"/>
</dbReference>
<dbReference type="EC" id="3.4.11.5" evidence="3 7"/>
<comment type="catalytic activity">
    <reaction evidence="1 7">
        <text>Release of N-terminal proline from a peptide.</text>
        <dbReference type="EC" id="3.4.11.5"/>
    </reaction>
</comment>
<proteinExistence type="inferred from homology"/>
<dbReference type="InterPro" id="IPR005945">
    <property type="entry name" value="Pro_imino_pep"/>
</dbReference>
<keyword evidence="7" id="KW-0645">Protease</keyword>
<organism evidence="9 10">
    <name type="scientific">Ornithinibacillus salinisoli</name>
    <dbReference type="NCBI Taxonomy" id="1848459"/>
    <lineage>
        <taxon>Bacteria</taxon>
        <taxon>Bacillati</taxon>
        <taxon>Bacillota</taxon>
        <taxon>Bacilli</taxon>
        <taxon>Bacillales</taxon>
        <taxon>Bacillaceae</taxon>
        <taxon>Ornithinibacillus</taxon>
    </lineage>
</organism>
<dbReference type="Pfam" id="PF00561">
    <property type="entry name" value="Abhydrolase_1"/>
    <property type="match status" value="1"/>
</dbReference>
<dbReference type="Proteomes" id="UP001597383">
    <property type="component" value="Unassembled WGS sequence"/>
</dbReference>
<dbReference type="Gene3D" id="3.40.50.1820">
    <property type="entry name" value="alpha/beta hydrolase"/>
    <property type="match status" value="1"/>
</dbReference>
<dbReference type="PRINTS" id="PR00793">
    <property type="entry name" value="PROAMNOPTASE"/>
</dbReference>
<keyword evidence="5 7" id="KW-0378">Hydrolase</keyword>
<dbReference type="PIRSF" id="PIRSF005539">
    <property type="entry name" value="Pept_S33_TRI_F1"/>
    <property type="match status" value="1"/>
</dbReference>
<accession>A0ABW4VY24</accession>
<evidence type="ECO:0000256" key="7">
    <source>
        <dbReference type="PIRNR" id="PIRNR005539"/>
    </source>
</evidence>
<dbReference type="PANTHER" id="PTHR43798">
    <property type="entry name" value="MONOACYLGLYCEROL LIPASE"/>
    <property type="match status" value="1"/>
</dbReference>